<feature type="region of interest" description="Disordered" evidence="1">
    <location>
        <begin position="280"/>
        <end position="349"/>
    </location>
</feature>
<comment type="caution">
    <text evidence="3">The sequence shown here is derived from an EMBL/GenBank/DDBJ whole genome shotgun (WGS) entry which is preliminary data.</text>
</comment>
<dbReference type="InterPro" id="IPR045862">
    <property type="entry name" value="Trf4-like"/>
</dbReference>
<dbReference type="Pfam" id="PF22600">
    <property type="entry name" value="MTPAP-like_central"/>
    <property type="match status" value="1"/>
</dbReference>
<proteinExistence type="predicted"/>
<dbReference type="EMBL" id="BRYB01000445">
    <property type="protein sequence ID" value="GMI30170.1"/>
    <property type="molecule type" value="Genomic_DNA"/>
</dbReference>
<feature type="region of interest" description="Disordered" evidence="1">
    <location>
        <begin position="25"/>
        <end position="110"/>
    </location>
</feature>
<dbReference type="SUPFAM" id="SSF81631">
    <property type="entry name" value="PAP/OAS1 substrate-binding domain"/>
    <property type="match status" value="1"/>
</dbReference>
<keyword evidence="4" id="KW-1185">Reference proteome</keyword>
<feature type="domain" description="Poly(A) RNA polymerase mitochondrial-like central palm" evidence="2">
    <location>
        <begin position="169"/>
        <end position="273"/>
    </location>
</feature>
<dbReference type="SUPFAM" id="SSF81301">
    <property type="entry name" value="Nucleotidyltransferase"/>
    <property type="match status" value="1"/>
</dbReference>
<protein>
    <recommendedName>
        <fullName evidence="2">Poly(A) RNA polymerase mitochondrial-like central palm domain-containing protein</fullName>
    </recommendedName>
</protein>
<evidence type="ECO:0000259" key="2">
    <source>
        <dbReference type="Pfam" id="PF22600"/>
    </source>
</evidence>
<dbReference type="CDD" id="cd05402">
    <property type="entry name" value="NT_PAP_TUTase"/>
    <property type="match status" value="1"/>
</dbReference>
<dbReference type="Proteomes" id="UP001165060">
    <property type="component" value="Unassembled WGS sequence"/>
</dbReference>
<dbReference type="PANTHER" id="PTHR23092:SF15">
    <property type="entry name" value="INACTIVE NON-CANONICAL POLY(A) RNA POLYMERASE PROTEIN TRF4-2-RELATED"/>
    <property type="match status" value="1"/>
</dbReference>
<sequence length="613" mass="65788">MVRSILSDSLFPTLDVAINRVEARLAQERKDERRVQREARDLQEKRDNEAASRAEEASRDRKAVKKRERKQNLKREKKNRAASFSSSAYSASFTSSPPPPPTLQFNDNQSITSSLGEDSNFVAFSAFSTFSGVVPSPQLPSQWKVLTRNLSANISRFSHKRSVALVQRRKEREALLDNLNEHCRKIFPASDVLPYGSCATGLDLPSSDLDIVVSAPRTRGANSAKTKKFMKPATIQTNLKKLAHSLSALPWAVQVKSVLTTAVPVIKILADPTSLLPLRRGSPKELASGRPPVHPSSVPRGSVGHDVFLNPIPPSSTSSSAPSGLSSPSPRSSPSHPISPPYSPNLTSWRGADTHNNLISVDISLETPSHSGVLSSSYVDALLKDDAEHNNGVLVEVTLVLKEFLAQKKMNEPFTGGMSSYALLLLVAQIVKQAHWRTRIIRARRKREKVQLDKMSEGGGPPVGGVASPSDSSGTLPTSSWADVMAGRSRGGGDSPATAPMVPPTSAPIPIPLGTAAGGEQEVVEAAISKLASSSTSNASSPTMVQSRLPSFDPIIIRNPAAKDEGATNVAKSCFAWGALRLGFAQGFQTLDLATRMEDDGGTLPLLDLLIAF</sequence>
<feature type="compositionally biased region" description="Basic and acidic residues" evidence="1">
    <location>
        <begin position="25"/>
        <end position="61"/>
    </location>
</feature>
<feature type="compositionally biased region" description="Pro residues" evidence="1">
    <location>
        <begin position="501"/>
        <end position="511"/>
    </location>
</feature>
<evidence type="ECO:0000313" key="3">
    <source>
        <dbReference type="EMBL" id="GMI30170.1"/>
    </source>
</evidence>
<feature type="compositionally biased region" description="Low complexity" evidence="1">
    <location>
        <begin position="315"/>
        <end position="336"/>
    </location>
</feature>
<organism evidence="3 4">
    <name type="scientific">Tetraparma gracilis</name>
    <dbReference type="NCBI Taxonomy" id="2962635"/>
    <lineage>
        <taxon>Eukaryota</taxon>
        <taxon>Sar</taxon>
        <taxon>Stramenopiles</taxon>
        <taxon>Ochrophyta</taxon>
        <taxon>Bolidophyceae</taxon>
        <taxon>Parmales</taxon>
        <taxon>Triparmaceae</taxon>
        <taxon>Tetraparma</taxon>
    </lineage>
</organism>
<reference evidence="3 4" key="1">
    <citation type="journal article" date="2023" name="Commun. Biol.">
        <title>Genome analysis of Parmales, the sister group of diatoms, reveals the evolutionary specialization of diatoms from phago-mixotrophs to photoautotrophs.</title>
        <authorList>
            <person name="Ban H."/>
            <person name="Sato S."/>
            <person name="Yoshikawa S."/>
            <person name="Yamada K."/>
            <person name="Nakamura Y."/>
            <person name="Ichinomiya M."/>
            <person name="Sato N."/>
            <person name="Blanc-Mathieu R."/>
            <person name="Endo H."/>
            <person name="Kuwata A."/>
            <person name="Ogata H."/>
        </authorList>
    </citation>
    <scope>NUCLEOTIDE SEQUENCE [LARGE SCALE GENOMIC DNA]</scope>
</reference>
<gene>
    <name evidence="3" type="ORF">TeGR_g9332</name>
</gene>
<dbReference type="InterPro" id="IPR043519">
    <property type="entry name" value="NT_sf"/>
</dbReference>
<dbReference type="Gene3D" id="3.30.460.10">
    <property type="entry name" value="Beta Polymerase, domain 2"/>
    <property type="match status" value="2"/>
</dbReference>
<accession>A0ABQ6MQH3</accession>
<dbReference type="InterPro" id="IPR054708">
    <property type="entry name" value="MTPAP-like_central"/>
</dbReference>
<dbReference type="Gene3D" id="1.10.1410.10">
    <property type="match status" value="1"/>
</dbReference>
<name>A0ABQ6MQH3_9STRA</name>
<evidence type="ECO:0000313" key="4">
    <source>
        <dbReference type="Proteomes" id="UP001165060"/>
    </source>
</evidence>
<feature type="compositionally biased region" description="Low complexity" evidence="1">
    <location>
        <begin position="81"/>
        <end position="95"/>
    </location>
</feature>
<feature type="region of interest" description="Disordered" evidence="1">
    <location>
        <begin position="451"/>
        <end position="515"/>
    </location>
</feature>
<dbReference type="PANTHER" id="PTHR23092">
    <property type="entry name" value="POLY(A) RNA POLYMERASE"/>
    <property type="match status" value="1"/>
</dbReference>
<evidence type="ECO:0000256" key="1">
    <source>
        <dbReference type="SAM" id="MobiDB-lite"/>
    </source>
</evidence>
<feature type="compositionally biased region" description="Low complexity" evidence="1">
    <location>
        <begin position="464"/>
        <end position="474"/>
    </location>
</feature>